<feature type="compositionally biased region" description="Acidic residues" evidence="2">
    <location>
        <begin position="154"/>
        <end position="176"/>
    </location>
</feature>
<dbReference type="OrthoDB" id="3364905at2759"/>
<keyword evidence="4" id="KW-1185">Reference proteome</keyword>
<dbReference type="KEGG" id="mlr:MELLADRAFT_116040"/>
<feature type="compositionally biased region" description="Polar residues" evidence="2">
    <location>
        <begin position="106"/>
        <end position="128"/>
    </location>
</feature>
<feature type="compositionally biased region" description="Acidic residues" evidence="2">
    <location>
        <begin position="284"/>
        <end position="297"/>
    </location>
</feature>
<keyword evidence="1" id="KW-0175">Coiled coil</keyword>
<reference evidence="4" key="1">
    <citation type="journal article" date="2011" name="Proc. Natl. Acad. Sci. U.S.A.">
        <title>Obligate biotrophy features unraveled by the genomic analysis of rust fungi.</title>
        <authorList>
            <person name="Duplessis S."/>
            <person name="Cuomo C.A."/>
            <person name="Lin Y.-C."/>
            <person name="Aerts A."/>
            <person name="Tisserant E."/>
            <person name="Veneault-Fourrey C."/>
            <person name="Joly D.L."/>
            <person name="Hacquard S."/>
            <person name="Amselem J."/>
            <person name="Cantarel B.L."/>
            <person name="Chiu R."/>
            <person name="Coutinho P.M."/>
            <person name="Feau N."/>
            <person name="Field M."/>
            <person name="Frey P."/>
            <person name="Gelhaye E."/>
            <person name="Goldberg J."/>
            <person name="Grabherr M.G."/>
            <person name="Kodira C.D."/>
            <person name="Kohler A."/>
            <person name="Kuees U."/>
            <person name="Lindquist E.A."/>
            <person name="Lucas S.M."/>
            <person name="Mago R."/>
            <person name="Mauceli E."/>
            <person name="Morin E."/>
            <person name="Murat C."/>
            <person name="Pangilinan J.L."/>
            <person name="Park R."/>
            <person name="Pearson M."/>
            <person name="Quesneville H."/>
            <person name="Rouhier N."/>
            <person name="Sakthikumar S."/>
            <person name="Salamov A.A."/>
            <person name="Schmutz J."/>
            <person name="Selles B."/>
            <person name="Shapiro H."/>
            <person name="Tanguay P."/>
            <person name="Tuskan G.A."/>
            <person name="Henrissat B."/>
            <person name="Van de Peer Y."/>
            <person name="Rouze P."/>
            <person name="Ellis J.G."/>
            <person name="Dodds P.N."/>
            <person name="Schein J.E."/>
            <person name="Zhong S."/>
            <person name="Hamelin R.C."/>
            <person name="Grigoriev I.V."/>
            <person name="Szabo L.J."/>
            <person name="Martin F."/>
        </authorList>
    </citation>
    <scope>NUCLEOTIDE SEQUENCE [LARGE SCALE GENOMIC DNA]</scope>
    <source>
        <strain evidence="4">98AG31 / pathotype 3-4-7</strain>
    </source>
</reference>
<organism evidence="4">
    <name type="scientific">Melampsora larici-populina (strain 98AG31 / pathotype 3-4-7)</name>
    <name type="common">Poplar leaf rust fungus</name>
    <dbReference type="NCBI Taxonomy" id="747676"/>
    <lineage>
        <taxon>Eukaryota</taxon>
        <taxon>Fungi</taxon>
        <taxon>Dikarya</taxon>
        <taxon>Basidiomycota</taxon>
        <taxon>Pucciniomycotina</taxon>
        <taxon>Pucciniomycetes</taxon>
        <taxon>Pucciniales</taxon>
        <taxon>Melampsoraceae</taxon>
        <taxon>Melampsora</taxon>
    </lineage>
</organism>
<proteinExistence type="predicted"/>
<feature type="compositionally biased region" description="Polar residues" evidence="2">
    <location>
        <begin position="34"/>
        <end position="45"/>
    </location>
</feature>
<feature type="region of interest" description="Disordered" evidence="2">
    <location>
        <begin position="1"/>
        <end position="299"/>
    </location>
</feature>
<dbReference type="eggNOG" id="ENOG502SEMH">
    <property type="taxonomic scope" value="Eukaryota"/>
</dbReference>
<dbReference type="AlphaFoldDB" id="F4RH59"/>
<gene>
    <name evidence="3" type="ORF">MELLADRAFT_116040</name>
</gene>
<dbReference type="VEuPathDB" id="FungiDB:MELLADRAFT_116040"/>
<accession>F4RH59</accession>
<sequence>MNMPDPTQLEPTHCDVESQLDDDQNELRERTKQSRMTSNTSYSSHHLSRPESREQLRSGSNLSVLSGPKSISTRSSRAHLDQTSYDESEAYGNSSVRRKPKGAHGSVNSLSFADSHSSISTGGASRQSLAFELAAAMDPTETDQSSILDSLGLGDDDDEEEEIGYEEEEENEEEIGDYTMREEADEKEEVGSTTDQRRRKASMESHATRSSGWANASPGWHDGKGSDSSPGKSLINADRQLTPTRHTRKSSRSTILTTAPSPHKSLSFEMADEFAEEAQRNVENFDEGDSYESDSSDAEERARVVLEAGLVSTAHFLTILKQSNTDYNPPPAGLAPPSNAKETTSDRQPAVEKLISEIVRTMTESVRDREAQIRELKEIEVALSHTDRRALAEVDSLPMILQDIDFRTYIVGKKTGELNEDYSSADQNQPENELETLEEEHVSGDGQITPLAHRSSAQNLRLASEESFDLLGQEKRGDAGPQTTPMNHLNQLKLVTTSLINSLNIINEHTQVSRQTQTDVVRKLKGVRGLVTNWKADHESLEQSKDHIARWETELELHNQDNPSFGKVRGKFEVQIKLATEEAEKLLDEASERARTLLLPATIPA</sequence>
<evidence type="ECO:0000313" key="4">
    <source>
        <dbReference type="Proteomes" id="UP000001072"/>
    </source>
</evidence>
<feature type="coiled-coil region" evidence="1">
    <location>
        <begin position="541"/>
        <end position="589"/>
    </location>
</feature>
<dbReference type="HOGENOM" id="CLU_454263_0_0_1"/>
<dbReference type="RefSeq" id="XP_007408337.1">
    <property type="nucleotide sequence ID" value="XM_007408275.1"/>
</dbReference>
<feature type="region of interest" description="Disordered" evidence="2">
    <location>
        <begin position="326"/>
        <end position="349"/>
    </location>
</feature>
<name>F4RH59_MELLP</name>
<dbReference type="EMBL" id="GL883101">
    <property type="protein sequence ID" value="EGG08139.1"/>
    <property type="molecule type" value="Genomic_DNA"/>
</dbReference>
<protein>
    <submittedName>
        <fullName evidence="3">Uncharacterized protein</fullName>
    </submittedName>
</protein>
<feature type="compositionally biased region" description="Polar residues" evidence="2">
    <location>
        <begin position="57"/>
        <end position="83"/>
    </location>
</feature>
<dbReference type="InParanoid" id="F4RH59"/>
<dbReference type="GeneID" id="18925739"/>
<evidence type="ECO:0000313" key="3">
    <source>
        <dbReference type="EMBL" id="EGG08139.1"/>
    </source>
</evidence>
<evidence type="ECO:0000256" key="2">
    <source>
        <dbReference type="SAM" id="MobiDB-lite"/>
    </source>
</evidence>
<evidence type="ECO:0000256" key="1">
    <source>
        <dbReference type="SAM" id="Coils"/>
    </source>
</evidence>
<dbReference type="Proteomes" id="UP000001072">
    <property type="component" value="Unassembled WGS sequence"/>
</dbReference>